<dbReference type="InterPro" id="IPR044997">
    <property type="entry name" value="F-box_plant"/>
</dbReference>
<reference evidence="3" key="1">
    <citation type="submission" date="2024-06" db="EMBL/GenBank/DDBJ databases">
        <authorList>
            <person name="Ryan C."/>
        </authorList>
    </citation>
    <scope>NUCLEOTIDE SEQUENCE [LARGE SCALE GENOMIC DNA]</scope>
</reference>
<dbReference type="Pfam" id="PF00646">
    <property type="entry name" value="F-box"/>
    <property type="match status" value="1"/>
</dbReference>
<dbReference type="InterPro" id="IPR036047">
    <property type="entry name" value="F-box-like_dom_sf"/>
</dbReference>
<proteinExistence type="predicted"/>
<sequence length="467" mass="53752">MASPLHSSQQESEDRLSMLPDDILLQIMYHLNLRTQILASTLSTRWRHLPSMLTHLIINVNEFLPRTETLTTDRLKKSMDVYAETTRRLLASTSQHAIKVLCLSFYLTDPHLQAIGSAVGSIVEHGDTKLLEFNMMAQWQDLDYCRFEASVQLGQRFMAFFGSCPSAFRWLTSLSIQHLRFNESDMSDLLDACDQLRFLSMSSCDCGPQSVLKIDAPRSQLMELVFNMFIRVELIQVPKLVRVICDILVFESPAIVFGHVPLLHDISLSSMIMNQPPLMLSNWLSNVRSLSTLTLDFENWEIWIKPEGPKRLSLIFSKLRDLHLCGIFFSKYNLDWTLYLLEAAPSLTNFFLKVQRHKCARNIYEGINNQHMMDLQWKASSDFKHRSLNLLHIEGFEVDCKLMRYIRCVMELAVQLKMIRLQRKEPCGDCDAQGQLGSIFSGNEIRTDLIREILAHGFSSAIKIIII</sequence>
<name>A0ABC9A263_9POAL</name>
<dbReference type="Gene3D" id="3.80.10.10">
    <property type="entry name" value="Ribonuclease Inhibitor"/>
    <property type="match status" value="1"/>
</dbReference>
<dbReference type="Proteomes" id="UP001497457">
    <property type="component" value="Chromosome 2b"/>
</dbReference>
<reference evidence="2 3" key="2">
    <citation type="submission" date="2024-10" db="EMBL/GenBank/DDBJ databases">
        <authorList>
            <person name="Ryan C."/>
        </authorList>
    </citation>
    <scope>NUCLEOTIDE SEQUENCE [LARGE SCALE GENOMIC DNA]</scope>
</reference>
<keyword evidence="3" id="KW-1185">Reference proteome</keyword>
<evidence type="ECO:0000259" key="1">
    <source>
        <dbReference type="PROSITE" id="PS50181"/>
    </source>
</evidence>
<feature type="domain" description="F-box" evidence="1">
    <location>
        <begin position="13"/>
        <end position="60"/>
    </location>
</feature>
<dbReference type="SUPFAM" id="SSF52047">
    <property type="entry name" value="RNI-like"/>
    <property type="match status" value="1"/>
</dbReference>
<dbReference type="PROSITE" id="PS50181">
    <property type="entry name" value="FBOX"/>
    <property type="match status" value="1"/>
</dbReference>
<dbReference type="Gene3D" id="1.20.1280.50">
    <property type="match status" value="1"/>
</dbReference>
<gene>
    <name evidence="2" type="ORF">URODEC1_LOCUS49851</name>
</gene>
<dbReference type="AlphaFoldDB" id="A0ABC9A263"/>
<dbReference type="InterPro" id="IPR001810">
    <property type="entry name" value="F-box_dom"/>
</dbReference>
<evidence type="ECO:0000313" key="2">
    <source>
        <dbReference type="EMBL" id="CAL4969955.1"/>
    </source>
</evidence>
<dbReference type="SUPFAM" id="SSF81383">
    <property type="entry name" value="F-box domain"/>
    <property type="match status" value="1"/>
</dbReference>
<dbReference type="EMBL" id="OZ075112">
    <property type="protein sequence ID" value="CAL4969955.1"/>
    <property type="molecule type" value="Genomic_DNA"/>
</dbReference>
<evidence type="ECO:0000313" key="3">
    <source>
        <dbReference type="Proteomes" id="UP001497457"/>
    </source>
</evidence>
<accession>A0ABC9A263</accession>
<protein>
    <recommendedName>
        <fullName evidence="1">F-box domain-containing protein</fullName>
    </recommendedName>
</protein>
<dbReference type="Pfam" id="PF23622">
    <property type="entry name" value="LRR_At1g61320_AtMIF1"/>
    <property type="match status" value="1"/>
</dbReference>
<dbReference type="InterPro" id="IPR032675">
    <property type="entry name" value="LRR_dom_sf"/>
</dbReference>
<organism evidence="2 3">
    <name type="scientific">Urochloa decumbens</name>
    <dbReference type="NCBI Taxonomy" id="240449"/>
    <lineage>
        <taxon>Eukaryota</taxon>
        <taxon>Viridiplantae</taxon>
        <taxon>Streptophyta</taxon>
        <taxon>Embryophyta</taxon>
        <taxon>Tracheophyta</taxon>
        <taxon>Spermatophyta</taxon>
        <taxon>Magnoliopsida</taxon>
        <taxon>Liliopsida</taxon>
        <taxon>Poales</taxon>
        <taxon>Poaceae</taxon>
        <taxon>PACMAD clade</taxon>
        <taxon>Panicoideae</taxon>
        <taxon>Panicodae</taxon>
        <taxon>Paniceae</taxon>
        <taxon>Melinidinae</taxon>
        <taxon>Urochloa</taxon>
    </lineage>
</organism>
<dbReference type="InterPro" id="IPR055357">
    <property type="entry name" value="LRR_At1g61320_AtMIF1"/>
</dbReference>
<dbReference type="PANTHER" id="PTHR32153">
    <property type="entry name" value="OJ000223_09.16 PROTEIN"/>
    <property type="match status" value="1"/>
</dbReference>